<keyword evidence="4" id="KW-0808">Transferase</keyword>
<feature type="domain" description="Protein kinase" evidence="3">
    <location>
        <begin position="445"/>
        <end position="723"/>
    </location>
</feature>
<keyword evidence="2" id="KW-0067">ATP-binding</keyword>
<name>A0AA39UTB3_9AGAR</name>
<sequence>MDLRHGEKKTYKLMLVEKKLPLSDRRCALCALFLCLSTSLSPLPLDLVHYNLENPLWRGEEFECRSRFHTTFPNFCRKFWTLNSNPSVSVHRYDVYANEFSEVDLDGFESDVSVFPDLNHEELYPGTQRALADAEACFLKLQRRVEEILCEIIRAIRLPEPVGDCSRRSIPLDPLKSCLLIKYLVFLRFRNSPQYSEIVHQISSGPGKKHGLDFGPYRNLFTQVRYRKFFKCIARFLDWDSKVRSMAWDVDDAPISPDIIENSIDMYCWDVAGASDIFVGVTADENVEYLLPGACYGVLDESFGLDDEEENADPCDFFVPILPSVVLYIIGKSARSSHSRLAAIALDRESEVDVHLRNAMVLSTVPRVSHWSSSSPKLYFSSLSSIVRSISSYDEFRCRWIPELFVDYSRLKQRCRQKFLQQTVTKMLVVKGDVAVTDLTDDVTMIGKDAVACGAFSDIWKGKWWDQVERKERTVAVKFLRRVMVQNVKEKMLKRLEAEVLTWHYLCHRNVSQLYGIVQSETSVGMVSAWCEHGTIRHYLKNANPKADRMKLMSQVASGVAYLHGFNPPIVHGDLKGGNILIDRQGYAIITDFGLSKVMSDFSTSTGIACSSFFAGTMRWMAPEMVLALIEDESEGKMPRVTTASDVYAFGSVCLEIVTGALPYPCRKHDPGVMIDIMRGIKPSQGALMPDSEAFSVLLDDCWRQEPALRPKMSEVLKCLNRLDAGTGS</sequence>
<evidence type="ECO:0000256" key="1">
    <source>
        <dbReference type="ARBA" id="ARBA00022741"/>
    </source>
</evidence>
<dbReference type="GO" id="GO:0004674">
    <property type="term" value="F:protein serine/threonine kinase activity"/>
    <property type="evidence" value="ECO:0007669"/>
    <property type="project" value="TreeGrafter"/>
</dbReference>
<comment type="caution">
    <text evidence="4">The sequence shown here is derived from an EMBL/GenBank/DDBJ whole genome shotgun (WGS) entry which is preliminary data.</text>
</comment>
<dbReference type="InterPro" id="IPR001245">
    <property type="entry name" value="Ser-Thr/Tyr_kinase_cat_dom"/>
</dbReference>
<gene>
    <name evidence="4" type="ORF">EDD18DRAFT_1427101</name>
</gene>
<proteinExistence type="predicted"/>
<organism evidence="4 5">
    <name type="scientific">Armillaria luteobubalina</name>
    <dbReference type="NCBI Taxonomy" id="153913"/>
    <lineage>
        <taxon>Eukaryota</taxon>
        <taxon>Fungi</taxon>
        <taxon>Dikarya</taxon>
        <taxon>Basidiomycota</taxon>
        <taxon>Agaricomycotina</taxon>
        <taxon>Agaricomycetes</taxon>
        <taxon>Agaricomycetidae</taxon>
        <taxon>Agaricales</taxon>
        <taxon>Marasmiineae</taxon>
        <taxon>Physalacriaceae</taxon>
        <taxon>Armillaria</taxon>
    </lineage>
</organism>
<protein>
    <submittedName>
        <fullName evidence="4">Kinase-like domain-containing protein</fullName>
    </submittedName>
</protein>
<dbReference type="InterPro" id="IPR051681">
    <property type="entry name" value="Ser/Thr_Kinases-Pseudokinases"/>
</dbReference>
<dbReference type="Pfam" id="PF07714">
    <property type="entry name" value="PK_Tyr_Ser-Thr"/>
    <property type="match status" value="1"/>
</dbReference>
<dbReference type="PANTHER" id="PTHR44329:SF298">
    <property type="entry name" value="MIXED LINEAGE KINASE DOMAIN-LIKE PROTEIN"/>
    <property type="match status" value="1"/>
</dbReference>
<evidence type="ECO:0000256" key="2">
    <source>
        <dbReference type="ARBA" id="ARBA00022840"/>
    </source>
</evidence>
<dbReference type="SUPFAM" id="SSF56112">
    <property type="entry name" value="Protein kinase-like (PK-like)"/>
    <property type="match status" value="1"/>
</dbReference>
<keyword evidence="4" id="KW-0418">Kinase</keyword>
<dbReference type="PANTHER" id="PTHR44329">
    <property type="entry name" value="SERINE/THREONINE-PROTEIN KINASE TNNI3K-RELATED"/>
    <property type="match status" value="1"/>
</dbReference>
<dbReference type="EMBL" id="JAUEPU010000005">
    <property type="protein sequence ID" value="KAK0502303.1"/>
    <property type="molecule type" value="Genomic_DNA"/>
</dbReference>
<dbReference type="Gene3D" id="1.10.510.10">
    <property type="entry name" value="Transferase(Phosphotransferase) domain 1"/>
    <property type="match status" value="1"/>
</dbReference>
<keyword evidence="1" id="KW-0547">Nucleotide-binding</keyword>
<evidence type="ECO:0000313" key="4">
    <source>
        <dbReference type="EMBL" id="KAK0502303.1"/>
    </source>
</evidence>
<accession>A0AA39UTB3</accession>
<dbReference type="PROSITE" id="PS50011">
    <property type="entry name" value="PROTEIN_KINASE_DOM"/>
    <property type="match status" value="1"/>
</dbReference>
<keyword evidence="5" id="KW-1185">Reference proteome</keyword>
<evidence type="ECO:0000259" key="3">
    <source>
        <dbReference type="PROSITE" id="PS50011"/>
    </source>
</evidence>
<dbReference type="InterPro" id="IPR011009">
    <property type="entry name" value="Kinase-like_dom_sf"/>
</dbReference>
<dbReference type="PROSITE" id="PS00108">
    <property type="entry name" value="PROTEIN_KINASE_ST"/>
    <property type="match status" value="1"/>
</dbReference>
<dbReference type="Proteomes" id="UP001175228">
    <property type="component" value="Unassembled WGS sequence"/>
</dbReference>
<evidence type="ECO:0000313" key="5">
    <source>
        <dbReference type="Proteomes" id="UP001175228"/>
    </source>
</evidence>
<dbReference type="InterPro" id="IPR008271">
    <property type="entry name" value="Ser/Thr_kinase_AS"/>
</dbReference>
<dbReference type="AlphaFoldDB" id="A0AA39UTB3"/>
<dbReference type="InterPro" id="IPR000719">
    <property type="entry name" value="Prot_kinase_dom"/>
</dbReference>
<dbReference type="SMART" id="SM00220">
    <property type="entry name" value="S_TKc"/>
    <property type="match status" value="1"/>
</dbReference>
<dbReference type="GO" id="GO:0005524">
    <property type="term" value="F:ATP binding"/>
    <property type="evidence" value="ECO:0007669"/>
    <property type="project" value="UniProtKB-KW"/>
</dbReference>
<reference evidence="4" key="1">
    <citation type="submission" date="2023-06" db="EMBL/GenBank/DDBJ databases">
        <authorList>
            <consortium name="Lawrence Berkeley National Laboratory"/>
            <person name="Ahrendt S."/>
            <person name="Sahu N."/>
            <person name="Indic B."/>
            <person name="Wong-Bajracharya J."/>
            <person name="Merenyi Z."/>
            <person name="Ke H.-M."/>
            <person name="Monk M."/>
            <person name="Kocsube S."/>
            <person name="Drula E."/>
            <person name="Lipzen A."/>
            <person name="Balint B."/>
            <person name="Henrissat B."/>
            <person name="Andreopoulos B."/>
            <person name="Martin F.M."/>
            <person name="Harder C.B."/>
            <person name="Rigling D."/>
            <person name="Ford K.L."/>
            <person name="Foster G.D."/>
            <person name="Pangilinan J."/>
            <person name="Papanicolaou A."/>
            <person name="Barry K."/>
            <person name="LaButti K."/>
            <person name="Viragh M."/>
            <person name="Koriabine M."/>
            <person name="Yan M."/>
            <person name="Riley R."/>
            <person name="Champramary S."/>
            <person name="Plett K.L."/>
            <person name="Tsai I.J."/>
            <person name="Slot J."/>
            <person name="Sipos G."/>
            <person name="Plett J."/>
            <person name="Nagy L.G."/>
            <person name="Grigoriev I.V."/>
        </authorList>
    </citation>
    <scope>NUCLEOTIDE SEQUENCE</scope>
    <source>
        <strain evidence="4">HWK02</strain>
    </source>
</reference>